<dbReference type="PROSITE" id="PS50125">
    <property type="entry name" value="GUANYLATE_CYCLASE_2"/>
    <property type="match status" value="1"/>
</dbReference>
<dbReference type="GO" id="GO:0004016">
    <property type="term" value="F:adenylate cyclase activity"/>
    <property type="evidence" value="ECO:0007669"/>
    <property type="project" value="UniProtKB-ARBA"/>
</dbReference>
<feature type="transmembrane region" description="Helical" evidence="1">
    <location>
        <begin position="422"/>
        <end position="441"/>
    </location>
</feature>
<gene>
    <name evidence="3" type="ORF">RSO01_19400</name>
</gene>
<evidence type="ECO:0000313" key="4">
    <source>
        <dbReference type="Proteomes" id="UP000321058"/>
    </source>
</evidence>
<dbReference type="AlphaFoldDB" id="A0A512N714"/>
<dbReference type="Pfam" id="PF05226">
    <property type="entry name" value="CHASE2"/>
    <property type="match status" value="1"/>
</dbReference>
<dbReference type="InterPro" id="IPR007890">
    <property type="entry name" value="CHASE2"/>
</dbReference>
<dbReference type="PANTHER" id="PTHR43081">
    <property type="entry name" value="ADENYLATE CYCLASE, TERMINAL-DIFFERENTIATION SPECIFIC-RELATED"/>
    <property type="match status" value="1"/>
</dbReference>
<name>A0A512N714_9HYPH</name>
<dbReference type="Gene3D" id="3.30.70.1230">
    <property type="entry name" value="Nucleotide cyclase"/>
    <property type="match status" value="1"/>
</dbReference>
<organism evidence="3 4">
    <name type="scientific">Reyranella soli</name>
    <dbReference type="NCBI Taxonomy" id="1230389"/>
    <lineage>
        <taxon>Bacteria</taxon>
        <taxon>Pseudomonadati</taxon>
        <taxon>Pseudomonadota</taxon>
        <taxon>Alphaproteobacteria</taxon>
        <taxon>Hyphomicrobiales</taxon>
        <taxon>Reyranellaceae</taxon>
        <taxon>Reyranella</taxon>
    </lineage>
</organism>
<feature type="domain" description="Guanylate cyclase" evidence="2">
    <location>
        <begin position="483"/>
        <end position="621"/>
    </location>
</feature>
<sequence length="748" mass="81797">MRMRWLFGRGNTRAPWIVAVLVLINALLLRAIDPLEVSRLRDLAFDSYQRLKPRTYDPSVPVRIVDVDEEALAEYGQWPWPRTIIARLVDKLTEQGAVVIAFDVVFAEPDRSSISRMVRDLVAYTDPETVKKLAAAVQDNDQVLADAMAHSRVVLGFGFDLKGGQTPPKRQHGMAFAGDNPLQFLPEQQGTVKAIPILEAAAKGNGSVNTDLETVVIRRVPMLFRLAGQEGVFPALSIEAMRVAQGANSYVIKSSGANQEESFGTRSGIVAIKTGDLEVRTDARGRMILYDSGHRAERYVSAAAVLKGTAPAAKLDGQVVFVGTSAIGLKDTRSTPVDDAVPGVEVHAQLAEQMLTQDFLARPDFADGAEFLYLGLIGILLVVLLPRLSAGRMAVVAAIFIGVGLAVPWFAFSEYHLLFDPIYPPLTLAAIYVSGTAIAFMRTERERAAIRGAFGLYLSPDRVEQVARHPELLQLGGEQREITVMFTDVRGFTRISEQFDPHGLTRFMNRFLTPMTDLVLSHQGTIDKYMGDAIMAFWNAPLAVPGHAARGCDTALAMQEQLHRLNEELHAEAVAAGREHIPLAIGIGLNTGYASVGNFGSAQRLTYSCLGNDVNLASRLEGQCKTYRVGIVIGEKTRQQAEGYATLELDLVMLKGKTEPEHAHALLGGVAMAKTPAYQELVRRQTEFLAHYRAAAFAEALELIPGCQEAADALGWNQGYYEIMRARVDGLIDDSPPDWTGVYVAKEK</sequence>
<dbReference type="InterPro" id="IPR029787">
    <property type="entry name" value="Nucleotide_cyclase"/>
</dbReference>
<keyword evidence="1" id="KW-0812">Transmembrane</keyword>
<reference evidence="3 4" key="1">
    <citation type="submission" date="2019-07" db="EMBL/GenBank/DDBJ databases">
        <title>Whole genome shotgun sequence of Reyranella soli NBRC 108950.</title>
        <authorList>
            <person name="Hosoyama A."/>
            <person name="Uohara A."/>
            <person name="Ohji S."/>
            <person name="Ichikawa N."/>
        </authorList>
    </citation>
    <scope>NUCLEOTIDE SEQUENCE [LARGE SCALE GENOMIC DNA]</scope>
    <source>
        <strain evidence="3 4">NBRC 108950</strain>
    </source>
</reference>
<dbReference type="GO" id="GO:0035556">
    <property type="term" value="P:intracellular signal transduction"/>
    <property type="evidence" value="ECO:0007669"/>
    <property type="project" value="InterPro"/>
</dbReference>
<dbReference type="OrthoDB" id="9762462at2"/>
<comment type="caution">
    <text evidence="3">The sequence shown here is derived from an EMBL/GenBank/DDBJ whole genome shotgun (WGS) entry which is preliminary data.</text>
</comment>
<dbReference type="SMART" id="SM01080">
    <property type="entry name" value="CHASE2"/>
    <property type="match status" value="1"/>
</dbReference>
<dbReference type="Proteomes" id="UP000321058">
    <property type="component" value="Unassembled WGS sequence"/>
</dbReference>
<dbReference type="InterPro" id="IPR001054">
    <property type="entry name" value="A/G_cyclase"/>
</dbReference>
<keyword evidence="4" id="KW-1185">Reference proteome</keyword>
<accession>A0A512N714</accession>
<proteinExistence type="predicted"/>
<dbReference type="SMART" id="SM00044">
    <property type="entry name" value="CYCc"/>
    <property type="match status" value="1"/>
</dbReference>
<dbReference type="PANTHER" id="PTHR43081:SF1">
    <property type="entry name" value="ADENYLATE CYCLASE, TERMINAL-DIFFERENTIATION SPECIFIC"/>
    <property type="match status" value="1"/>
</dbReference>
<evidence type="ECO:0000259" key="2">
    <source>
        <dbReference type="PROSITE" id="PS50125"/>
    </source>
</evidence>
<feature type="transmembrane region" description="Helical" evidence="1">
    <location>
        <begin position="371"/>
        <end position="388"/>
    </location>
</feature>
<feature type="transmembrane region" description="Helical" evidence="1">
    <location>
        <begin position="393"/>
        <end position="410"/>
    </location>
</feature>
<dbReference type="EMBL" id="BKAJ01000032">
    <property type="protein sequence ID" value="GEP54774.1"/>
    <property type="molecule type" value="Genomic_DNA"/>
</dbReference>
<protein>
    <submittedName>
        <fullName evidence="3">Guanylate cyclase</fullName>
    </submittedName>
</protein>
<evidence type="ECO:0000256" key="1">
    <source>
        <dbReference type="SAM" id="Phobius"/>
    </source>
</evidence>
<evidence type="ECO:0000313" key="3">
    <source>
        <dbReference type="EMBL" id="GEP54774.1"/>
    </source>
</evidence>
<dbReference type="CDD" id="cd07302">
    <property type="entry name" value="CHD"/>
    <property type="match status" value="1"/>
</dbReference>
<dbReference type="InterPro" id="IPR050697">
    <property type="entry name" value="Adenylyl/Guanylyl_Cyclase_3/4"/>
</dbReference>
<keyword evidence="1" id="KW-0472">Membrane</keyword>
<keyword evidence="1" id="KW-1133">Transmembrane helix</keyword>
<dbReference type="Pfam" id="PF00211">
    <property type="entry name" value="Guanylate_cyc"/>
    <property type="match status" value="1"/>
</dbReference>
<dbReference type="GO" id="GO:0006171">
    <property type="term" value="P:cAMP biosynthetic process"/>
    <property type="evidence" value="ECO:0007669"/>
    <property type="project" value="TreeGrafter"/>
</dbReference>
<dbReference type="SUPFAM" id="SSF55073">
    <property type="entry name" value="Nucleotide cyclase"/>
    <property type="match status" value="1"/>
</dbReference>